<protein>
    <submittedName>
        <fullName evidence="2">Uncharacterized protein</fullName>
    </submittedName>
</protein>
<dbReference type="AlphaFoldDB" id="A0A182F711"/>
<feature type="compositionally biased region" description="Basic and acidic residues" evidence="1">
    <location>
        <begin position="17"/>
        <end position="29"/>
    </location>
</feature>
<proteinExistence type="predicted"/>
<feature type="compositionally biased region" description="Basic and acidic residues" evidence="1">
    <location>
        <begin position="36"/>
        <end position="46"/>
    </location>
</feature>
<sequence>MTQCVQRRSSETSSIIDKSKEATLSDRESSVAQTMDQKHSEIEIVEFKPNSDSANENVDSNLTPAAVE</sequence>
<evidence type="ECO:0000313" key="3">
    <source>
        <dbReference type="Proteomes" id="UP000069272"/>
    </source>
</evidence>
<feature type="compositionally biased region" description="Polar residues" evidence="1">
    <location>
        <begin position="1"/>
        <end position="16"/>
    </location>
</feature>
<feature type="region of interest" description="Disordered" evidence="1">
    <location>
        <begin position="1"/>
        <end position="68"/>
    </location>
</feature>
<feature type="compositionally biased region" description="Polar residues" evidence="1">
    <location>
        <begin position="50"/>
        <end position="68"/>
    </location>
</feature>
<evidence type="ECO:0000313" key="2">
    <source>
        <dbReference type="EnsemblMetazoa" id="AALB002269-PA"/>
    </source>
</evidence>
<dbReference type="Proteomes" id="UP000069272">
    <property type="component" value="Chromosome 2R"/>
</dbReference>
<dbReference type="VEuPathDB" id="VectorBase:AALB002269"/>
<dbReference type="VEuPathDB" id="VectorBase:AALB20_030234"/>
<organism evidence="2 3">
    <name type="scientific">Anopheles albimanus</name>
    <name type="common">New world malaria mosquito</name>
    <dbReference type="NCBI Taxonomy" id="7167"/>
    <lineage>
        <taxon>Eukaryota</taxon>
        <taxon>Metazoa</taxon>
        <taxon>Ecdysozoa</taxon>
        <taxon>Arthropoda</taxon>
        <taxon>Hexapoda</taxon>
        <taxon>Insecta</taxon>
        <taxon>Pterygota</taxon>
        <taxon>Neoptera</taxon>
        <taxon>Endopterygota</taxon>
        <taxon>Diptera</taxon>
        <taxon>Nematocera</taxon>
        <taxon>Culicoidea</taxon>
        <taxon>Culicidae</taxon>
        <taxon>Anophelinae</taxon>
        <taxon>Anopheles</taxon>
    </lineage>
</organism>
<accession>A0A182F711</accession>
<reference evidence="2" key="2">
    <citation type="submission" date="2022-08" db="UniProtKB">
        <authorList>
            <consortium name="EnsemblMetazoa"/>
        </authorList>
    </citation>
    <scope>IDENTIFICATION</scope>
    <source>
        <strain evidence="2">STECLA/ALBI9_A</strain>
    </source>
</reference>
<evidence type="ECO:0000256" key="1">
    <source>
        <dbReference type="SAM" id="MobiDB-lite"/>
    </source>
</evidence>
<keyword evidence="3" id="KW-1185">Reference proteome</keyword>
<name>A0A182F711_ANOAL</name>
<dbReference type="EnsemblMetazoa" id="AALB002269-RA">
    <property type="protein sequence ID" value="AALB002269-PA"/>
    <property type="gene ID" value="AALB002269"/>
</dbReference>
<reference evidence="2 3" key="1">
    <citation type="journal article" date="2017" name="G3 (Bethesda)">
        <title>The Physical Genome Mapping of Anopheles albimanus Corrected Scaffold Misassemblies and Identified Interarm Rearrangements in Genus Anopheles.</title>
        <authorList>
            <person name="Artemov G.N."/>
            <person name="Peery A.N."/>
            <person name="Jiang X."/>
            <person name="Tu Z."/>
            <person name="Stegniy V.N."/>
            <person name="Sharakhova M.V."/>
            <person name="Sharakhov I.V."/>
        </authorList>
    </citation>
    <scope>NUCLEOTIDE SEQUENCE [LARGE SCALE GENOMIC DNA]</scope>
    <source>
        <strain evidence="2 3">ALBI9_A</strain>
    </source>
</reference>